<feature type="transmembrane region" description="Helical" evidence="1">
    <location>
        <begin position="68"/>
        <end position="86"/>
    </location>
</feature>
<dbReference type="Proteomes" id="UP000472320">
    <property type="component" value="Unassembled WGS sequence"/>
</dbReference>
<organism evidence="2 3">
    <name type="scientific">Massilia eburnea</name>
    <dbReference type="NCBI Taxonomy" id="1776165"/>
    <lineage>
        <taxon>Bacteria</taxon>
        <taxon>Pseudomonadati</taxon>
        <taxon>Pseudomonadota</taxon>
        <taxon>Betaproteobacteria</taxon>
        <taxon>Burkholderiales</taxon>
        <taxon>Oxalobacteraceae</taxon>
        <taxon>Telluria group</taxon>
        <taxon>Massilia</taxon>
    </lineage>
</organism>
<evidence type="ECO:0008006" key="4">
    <source>
        <dbReference type="Google" id="ProtNLM"/>
    </source>
</evidence>
<gene>
    <name evidence="2" type="ORF">GM658_05770</name>
</gene>
<reference evidence="2 3" key="1">
    <citation type="submission" date="2019-11" db="EMBL/GenBank/DDBJ databases">
        <title>Type strains purchased from KCTC, JCM and DSMZ.</title>
        <authorList>
            <person name="Lu H."/>
        </authorList>
    </citation>
    <scope>NUCLEOTIDE SEQUENCE [LARGE SCALE GENOMIC DNA]</scope>
    <source>
        <strain evidence="2 3">JCM 31587</strain>
    </source>
</reference>
<sequence length="225" mass="24877">MDFKTNVLLFSTSMLVVTSLVYGIKFFKRGNYLLGLEWLIVTFSGSNFLIFALAGIQGAYSISYFCDAFSRAFGIPIVTTLGLMAITHRFKPSLKVDAWLFATSFAGAVALVAVPSLAPFKPVFYVVMWTAFSFYLAYFAKRLFNAGEGGHAAGVIVVLILTQAIASIYDFYQIPGDTEHIVFYILAGLAWSSLCVELYYAYCALENAEQNAISRKLPTSRKAYV</sequence>
<comment type="caution">
    <text evidence="2">The sequence shown here is derived from an EMBL/GenBank/DDBJ whole genome shotgun (WGS) entry which is preliminary data.</text>
</comment>
<keyword evidence="1" id="KW-0812">Transmembrane</keyword>
<feature type="transmembrane region" description="Helical" evidence="1">
    <location>
        <begin position="36"/>
        <end position="56"/>
    </location>
</feature>
<feature type="transmembrane region" description="Helical" evidence="1">
    <location>
        <begin position="181"/>
        <end position="205"/>
    </location>
</feature>
<dbReference type="EMBL" id="WNKX01000003">
    <property type="protein sequence ID" value="MTW10104.1"/>
    <property type="molecule type" value="Genomic_DNA"/>
</dbReference>
<evidence type="ECO:0000313" key="2">
    <source>
        <dbReference type="EMBL" id="MTW10104.1"/>
    </source>
</evidence>
<name>A0A6L6QDH1_9BURK</name>
<protein>
    <recommendedName>
        <fullName evidence="4">Transporter</fullName>
    </recommendedName>
</protein>
<feature type="transmembrane region" description="Helical" evidence="1">
    <location>
        <begin position="98"/>
        <end position="117"/>
    </location>
</feature>
<evidence type="ECO:0000256" key="1">
    <source>
        <dbReference type="SAM" id="Phobius"/>
    </source>
</evidence>
<feature type="transmembrane region" description="Helical" evidence="1">
    <location>
        <begin position="152"/>
        <end position="169"/>
    </location>
</feature>
<feature type="transmembrane region" description="Helical" evidence="1">
    <location>
        <begin position="6"/>
        <end position="24"/>
    </location>
</feature>
<keyword evidence="1" id="KW-0472">Membrane</keyword>
<accession>A0A6L6QDH1</accession>
<keyword evidence="1" id="KW-1133">Transmembrane helix</keyword>
<keyword evidence="3" id="KW-1185">Reference proteome</keyword>
<dbReference type="RefSeq" id="WP_170298687.1">
    <property type="nucleotide sequence ID" value="NZ_WNKX01000003.1"/>
</dbReference>
<dbReference type="AlphaFoldDB" id="A0A6L6QDH1"/>
<proteinExistence type="predicted"/>
<evidence type="ECO:0000313" key="3">
    <source>
        <dbReference type="Proteomes" id="UP000472320"/>
    </source>
</evidence>